<proteinExistence type="predicted"/>
<reference evidence="1" key="1">
    <citation type="submission" date="2018-06" db="EMBL/GenBank/DDBJ databases">
        <authorList>
            <person name="Zhirakovskaya E."/>
        </authorList>
    </citation>
    <scope>NUCLEOTIDE SEQUENCE</scope>
</reference>
<accession>A0A3B1BT23</accession>
<evidence type="ECO:0000313" key="1">
    <source>
        <dbReference type="EMBL" id="VAX15343.1"/>
    </source>
</evidence>
<organism evidence="1">
    <name type="scientific">hydrothermal vent metagenome</name>
    <dbReference type="NCBI Taxonomy" id="652676"/>
    <lineage>
        <taxon>unclassified sequences</taxon>
        <taxon>metagenomes</taxon>
        <taxon>ecological metagenomes</taxon>
    </lineage>
</organism>
<name>A0A3B1BT23_9ZZZZ</name>
<protein>
    <submittedName>
        <fullName evidence="1">Uncharacterized protein</fullName>
    </submittedName>
</protein>
<dbReference type="EMBL" id="UOGA01000035">
    <property type="protein sequence ID" value="VAX15343.1"/>
    <property type="molecule type" value="Genomic_DNA"/>
</dbReference>
<gene>
    <name evidence="1" type="ORF">MNBD_NITROSPINAE04-1950</name>
</gene>
<dbReference type="AlphaFoldDB" id="A0A3B1BT23"/>
<sequence>MSSNHPSQLTDNQKATIRHGVLNGIDWTTVWEQVSYEKPVTKSLVQKEMERIASERNVKYGAKREGALLVQEFLQKVKDGVEVDDMAAALEQAVYRDILRRYADAADPLITMTMEQVLKIDMSYRSARLAKHKHESTSSVNGDLAIHSAKVMAESFDRLLDIAEKPLREKIKKLRKPLVKWAEQKYGKENVNEIEKERNEIERLAKIVGYKRAGGNGKGAPRNVAVTGLSG</sequence>